<feature type="compositionally biased region" description="Acidic residues" evidence="1">
    <location>
        <begin position="86"/>
        <end position="98"/>
    </location>
</feature>
<feature type="region of interest" description="Disordered" evidence="1">
    <location>
        <begin position="60"/>
        <end position="117"/>
    </location>
</feature>
<evidence type="ECO:0000313" key="3">
    <source>
        <dbReference type="Proteomes" id="UP000799757"/>
    </source>
</evidence>
<feature type="compositionally biased region" description="Polar residues" evidence="1">
    <location>
        <begin position="103"/>
        <end position="117"/>
    </location>
</feature>
<gene>
    <name evidence="2" type="ORF">K505DRAFT_22702</name>
</gene>
<proteinExistence type="predicted"/>
<dbReference type="EMBL" id="MU001880">
    <property type="protein sequence ID" value="KAF2794791.1"/>
    <property type="molecule type" value="Genomic_DNA"/>
</dbReference>
<evidence type="ECO:0000313" key="2">
    <source>
        <dbReference type="EMBL" id="KAF2794791.1"/>
    </source>
</evidence>
<keyword evidence="3" id="KW-1185">Reference proteome</keyword>
<protein>
    <submittedName>
        <fullName evidence="2">Uncharacterized protein</fullName>
    </submittedName>
</protein>
<evidence type="ECO:0000256" key="1">
    <source>
        <dbReference type="SAM" id="MobiDB-lite"/>
    </source>
</evidence>
<dbReference type="AlphaFoldDB" id="A0A6A6XEQ2"/>
<accession>A0A6A6XEQ2</accession>
<sequence length="117" mass="12539">MAGHGAIPDRRWLRGRAKAIHVEGSSHRDTSDCRSCAAMRMRLDQERPRSCRGAQMTAVGVGEPVNVDGGHDGHDHHNHHCHHDEDDTAADADADAADADATQTSLGQRQGDSVALS</sequence>
<organism evidence="2 3">
    <name type="scientific">Melanomma pulvis-pyrius CBS 109.77</name>
    <dbReference type="NCBI Taxonomy" id="1314802"/>
    <lineage>
        <taxon>Eukaryota</taxon>
        <taxon>Fungi</taxon>
        <taxon>Dikarya</taxon>
        <taxon>Ascomycota</taxon>
        <taxon>Pezizomycotina</taxon>
        <taxon>Dothideomycetes</taxon>
        <taxon>Pleosporomycetidae</taxon>
        <taxon>Pleosporales</taxon>
        <taxon>Melanommataceae</taxon>
        <taxon>Melanomma</taxon>
    </lineage>
</organism>
<dbReference type="Proteomes" id="UP000799757">
    <property type="component" value="Unassembled WGS sequence"/>
</dbReference>
<name>A0A6A6XEQ2_9PLEO</name>
<reference evidence="2" key="1">
    <citation type="journal article" date="2020" name="Stud. Mycol.">
        <title>101 Dothideomycetes genomes: a test case for predicting lifestyles and emergence of pathogens.</title>
        <authorList>
            <person name="Haridas S."/>
            <person name="Albert R."/>
            <person name="Binder M."/>
            <person name="Bloem J."/>
            <person name="Labutti K."/>
            <person name="Salamov A."/>
            <person name="Andreopoulos B."/>
            <person name="Baker S."/>
            <person name="Barry K."/>
            <person name="Bills G."/>
            <person name="Bluhm B."/>
            <person name="Cannon C."/>
            <person name="Castanera R."/>
            <person name="Culley D."/>
            <person name="Daum C."/>
            <person name="Ezra D."/>
            <person name="Gonzalez J."/>
            <person name="Henrissat B."/>
            <person name="Kuo A."/>
            <person name="Liang C."/>
            <person name="Lipzen A."/>
            <person name="Lutzoni F."/>
            <person name="Magnuson J."/>
            <person name="Mondo S."/>
            <person name="Nolan M."/>
            <person name="Ohm R."/>
            <person name="Pangilinan J."/>
            <person name="Park H.-J."/>
            <person name="Ramirez L."/>
            <person name="Alfaro M."/>
            <person name="Sun H."/>
            <person name="Tritt A."/>
            <person name="Yoshinaga Y."/>
            <person name="Zwiers L.-H."/>
            <person name="Turgeon B."/>
            <person name="Goodwin S."/>
            <person name="Spatafora J."/>
            <person name="Crous P."/>
            <person name="Grigoriev I."/>
        </authorList>
    </citation>
    <scope>NUCLEOTIDE SEQUENCE</scope>
    <source>
        <strain evidence="2">CBS 109.77</strain>
    </source>
</reference>